<dbReference type="InterPro" id="IPR051395">
    <property type="entry name" value="Cytochrome_c_Peroxidase/MauG"/>
</dbReference>
<keyword evidence="3 8" id="KW-0479">Metal-binding</keyword>
<evidence type="ECO:0000256" key="2">
    <source>
        <dbReference type="ARBA" id="ARBA00022617"/>
    </source>
</evidence>
<keyword evidence="5" id="KW-0574">Periplasm</keyword>
<feature type="signal peptide" evidence="9">
    <location>
        <begin position="1"/>
        <end position="24"/>
    </location>
</feature>
<organism evidence="11 12">
    <name type="scientific">Hoeflea poritis</name>
    <dbReference type="NCBI Taxonomy" id="2993659"/>
    <lineage>
        <taxon>Bacteria</taxon>
        <taxon>Pseudomonadati</taxon>
        <taxon>Pseudomonadota</taxon>
        <taxon>Alphaproteobacteria</taxon>
        <taxon>Hyphomicrobiales</taxon>
        <taxon>Rhizobiaceae</taxon>
        <taxon>Hoeflea</taxon>
    </lineage>
</organism>
<reference evidence="11" key="1">
    <citation type="submission" date="2022-11" db="EMBL/GenBank/DDBJ databases">
        <title>Hoeflea poritis sp. nov., isolated from scleractinian coral Porites lutea.</title>
        <authorList>
            <person name="Zhang G."/>
            <person name="Wei Q."/>
            <person name="Cai L."/>
        </authorList>
    </citation>
    <scope>NUCLEOTIDE SEQUENCE</scope>
    <source>
        <strain evidence="11">E7-10</strain>
    </source>
</reference>
<sequence length="384" mass="41494">MNRLCRIIVAFHLVAAIIAGPAAADVLLTPEEISRTLTHGPWPPAVGPDPSNRVSGNAAAIAFGEQLFHDPDLSRDGSISCATCHVPARGFSEDRPRAMGRVALDRNTPSLMNVGTHRWFGWAGDSDNLWAQSLLPILNADELASDAQSLKTMMADGPYASTYAQLFGPSSDHASETVLVNIAKALAAYKETLITGQTSFDRFRDALELGDMARAADYPESAQRGLQIFLGKGNCAFCHTGPAFTNGEFHDAGVPYFIEPGRVDPGRHGGLKALLESPFTLDGAFTDDPGKRGAWAVRNVRRTHLDFGKFRVPSLRGASRTAPYMHDGSLPDLESVVAHYNTIDMERLHADGEAILMPLNLSDDEVDDLLAFLRSLSDDQPVAD</sequence>
<keyword evidence="7 8" id="KW-0408">Iron</keyword>
<proteinExistence type="predicted"/>
<dbReference type="RefSeq" id="WP_271090374.1">
    <property type="nucleotide sequence ID" value="NZ_JAPJZH010000008.1"/>
</dbReference>
<evidence type="ECO:0000256" key="8">
    <source>
        <dbReference type="PROSITE-ProRule" id="PRU00433"/>
    </source>
</evidence>
<keyword evidence="6" id="KW-0560">Oxidoreductase</keyword>
<keyword evidence="12" id="KW-1185">Reference proteome</keyword>
<dbReference type="InterPro" id="IPR026259">
    <property type="entry name" value="MauG/Cytc_peroxidase"/>
</dbReference>
<dbReference type="InterPro" id="IPR036909">
    <property type="entry name" value="Cyt_c-like_dom_sf"/>
</dbReference>
<evidence type="ECO:0000256" key="9">
    <source>
        <dbReference type="SAM" id="SignalP"/>
    </source>
</evidence>
<accession>A0ABT4VPG6</accession>
<evidence type="ECO:0000313" key="11">
    <source>
        <dbReference type="EMBL" id="MDA4846604.1"/>
    </source>
</evidence>
<evidence type="ECO:0000256" key="1">
    <source>
        <dbReference type="ARBA" id="ARBA00004418"/>
    </source>
</evidence>
<dbReference type="Pfam" id="PF03150">
    <property type="entry name" value="CCP_MauG"/>
    <property type="match status" value="1"/>
</dbReference>
<name>A0ABT4VPG6_9HYPH</name>
<dbReference type="PANTHER" id="PTHR30600">
    <property type="entry name" value="CYTOCHROME C PEROXIDASE-RELATED"/>
    <property type="match status" value="1"/>
</dbReference>
<dbReference type="Proteomes" id="UP001148313">
    <property type="component" value="Unassembled WGS sequence"/>
</dbReference>
<dbReference type="InterPro" id="IPR004852">
    <property type="entry name" value="Di-haem_cyt_c_peroxidsae"/>
</dbReference>
<gene>
    <name evidence="11" type="ORF">OOZ53_14665</name>
</gene>
<protein>
    <submittedName>
        <fullName evidence="11">C-type cytochrome</fullName>
    </submittedName>
</protein>
<comment type="subcellular location">
    <subcellularLocation>
        <location evidence="1">Periplasm</location>
    </subcellularLocation>
</comment>
<keyword evidence="4 9" id="KW-0732">Signal</keyword>
<comment type="caution">
    <text evidence="11">The sequence shown here is derived from an EMBL/GenBank/DDBJ whole genome shotgun (WGS) entry which is preliminary data.</text>
</comment>
<dbReference type="EMBL" id="JAPJZH010000008">
    <property type="protein sequence ID" value="MDA4846604.1"/>
    <property type="molecule type" value="Genomic_DNA"/>
</dbReference>
<dbReference type="PIRSF" id="PIRSF000294">
    <property type="entry name" value="Cytochrome-c_peroxidase"/>
    <property type="match status" value="1"/>
</dbReference>
<dbReference type="SUPFAM" id="SSF46626">
    <property type="entry name" value="Cytochrome c"/>
    <property type="match status" value="2"/>
</dbReference>
<dbReference type="PROSITE" id="PS51007">
    <property type="entry name" value="CYTC"/>
    <property type="match status" value="2"/>
</dbReference>
<evidence type="ECO:0000256" key="3">
    <source>
        <dbReference type="ARBA" id="ARBA00022723"/>
    </source>
</evidence>
<feature type="chain" id="PRO_5045053557" evidence="9">
    <location>
        <begin position="25"/>
        <end position="384"/>
    </location>
</feature>
<evidence type="ECO:0000259" key="10">
    <source>
        <dbReference type="PROSITE" id="PS51007"/>
    </source>
</evidence>
<feature type="domain" description="Cytochrome c" evidence="10">
    <location>
        <begin position="220"/>
        <end position="377"/>
    </location>
</feature>
<dbReference type="InterPro" id="IPR009056">
    <property type="entry name" value="Cyt_c-like_dom"/>
</dbReference>
<evidence type="ECO:0000256" key="7">
    <source>
        <dbReference type="ARBA" id="ARBA00023004"/>
    </source>
</evidence>
<evidence type="ECO:0000256" key="6">
    <source>
        <dbReference type="ARBA" id="ARBA00023002"/>
    </source>
</evidence>
<evidence type="ECO:0000313" key="12">
    <source>
        <dbReference type="Proteomes" id="UP001148313"/>
    </source>
</evidence>
<feature type="domain" description="Cytochrome c" evidence="10">
    <location>
        <begin position="59"/>
        <end position="223"/>
    </location>
</feature>
<dbReference type="Gene3D" id="1.10.760.10">
    <property type="entry name" value="Cytochrome c-like domain"/>
    <property type="match status" value="2"/>
</dbReference>
<keyword evidence="2 8" id="KW-0349">Heme</keyword>
<evidence type="ECO:0000256" key="4">
    <source>
        <dbReference type="ARBA" id="ARBA00022729"/>
    </source>
</evidence>
<evidence type="ECO:0000256" key="5">
    <source>
        <dbReference type="ARBA" id="ARBA00022764"/>
    </source>
</evidence>